<gene>
    <name evidence="2" type="ORF">BOTBODRAFT_444438</name>
</gene>
<accession>A0A067N663</accession>
<evidence type="ECO:0000313" key="2">
    <source>
        <dbReference type="EMBL" id="KDQ19627.1"/>
    </source>
</evidence>
<dbReference type="AlphaFoldDB" id="A0A067N663"/>
<protein>
    <recommendedName>
        <fullName evidence="1">Protein kinase domain-containing protein</fullName>
    </recommendedName>
</protein>
<dbReference type="EMBL" id="KL198019">
    <property type="protein sequence ID" value="KDQ19627.1"/>
    <property type="molecule type" value="Genomic_DNA"/>
</dbReference>
<dbReference type="Pfam" id="PF00069">
    <property type="entry name" value="Pkinase"/>
    <property type="match status" value="1"/>
</dbReference>
<dbReference type="InterPro" id="IPR008271">
    <property type="entry name" value="Ser/Thr_kinase_AS"/>
</dbReference>
<keyword evidence="3" id="KW-1185">Reference proteome</keyword>
<proteinExistence type="predicted"/>
<dbReference type="InParanoid" id="A0A067N663"/>
<dbReference type="GO" id="GO:0005524">
    <property type="term" value="F:ATP binding"/>
    <property type="evidence" value="ECO:0007669"/>
    <property type="project" value="InterPro"/>
</dbReference>
<dbReference type="GO" id="GO:0004674">
    <property type="term" value="F:protein serine/threonine kinase activity"/>
    <property type="evidence" value="ECO:0007669"/>
    <property type="project" value="TreeGrafter"/>
</dbReference>
<feature type="domain" description="Protein kinase" evidence="1">
    <location>
        <begin position="250"/>
        <end position="528"/>
    </location>
</feature>
<dbReference type="InterPro" id="IPR051681">
    <property type="entry name" value="Ser/Thr_Kinases-Pseudokinases"/>
</dbReference>
<dbReference type="Proteomes" id="UP000027195">
    <property type="component" value="Unassembled WGS sequence"/>
</dbReference>
<dbReference type="HOGENOM" id="CLU_486577_0_0_1"/>
<sequence length="560" mass="63960">MITEVEVLAHEYFLHVLSWHLHFGSFVDPRRPPLPHAIVVYILRLAGCVSHRSRLLAHATENTATQNFGLFCSTLWFVSPPLDARASSRVARMVLSTKSAHKSRRFDISLFSANGEIKPVPGHDSSPWVSHYEREFRTEGSMSLEGTPFESDHDIWTHLQPGDCIAVSIMAQFSSFLSIADEGRLHIWEWFVPNYPATEKWLQEMEALRQEMLSLPAGSDIQPFLRGLSALYMISGRYPSEELDSREITRTQEISEAGGGFGRCYKGDFLDSPSHAVAMKSLYTDIRDESVEDYSRRVKREVDVWRKLRHPHVLPFIGSVVLGTTQYMVSPWKENGEVRRYLRSHPNANRNKLLLQVAMGLEYLHTLNPAVVHGDIKGPNILISSTGDACIADFGLSHKEGSDFHVHSLRWQVAGNYRWQAPELLRAKTLPQSVRTTMTDIYAFGRVILEVFTHEVPFHTMHLDHEVTEYIKRHNLPPRPRDPEVVSRGLDDRMWQLVERCSHKHATKRLSAQELVEQLQKICLEPRMPRNDVSQPLSQSSFHVPGLRPWTLSLPPASCF</sequence>
<dbReference type="PROSITE" id="PS50011">
    <property type="entry name" value="PROTEIN_KINASE_DOM"/>
    <property type="match status" value="1"/>
</dbReference>
<dbReference type="OrthoDB" id="4062651at2759"/>
<dbReference type="InterPro" id="IPR011009">
    <property type="entry name" value="Kinase-like_dom_sf"/>
</dbReference>
<dbReference type="PANTHER" id="PTHR44329:SF214">
    <property type="entry name" value="PROTEIN KINASE DOMAIN-CONTAINING PROTEIN"/>
    <property type="match status" value="1"/>
</dbReference>
<dbReference type="InterPro" id="IPR000719">
    <property type="entry name" value="Prot_kinase_dom"/>
</dbReference>
<organism evidence="2 3">
    <name type="scientific">Botryobasidium botryosum (strain FD-172 SS1)</name>
    <dbReference type="NCBI Taxonomy" id="930990"/>
    <lineage>
        <taxon>Eukaryota</taxon>
        <taxon>Fungi</taxon>
        <taxon>Dikarya</taxon>
        <taxon>Basidiomycota</taxon>
        <taxon>Agaricomycotina</taxon>
        <taxon>Agaricomycetes</taxon>
        <taxon>Cantharellales</taxon>
        <taxon>Botryobasidiaceae</taxon>
        <taxon>Botryobasidium</taxon>
    </lineage>
</organism>
<name>A0A067N663_BOTB1</name>
<dbReference type="PANTHER" id="PTHR44329">
    <property type="entry name" value="SERINE/THREONINE-PROTEIN KINASE TNNI3K-RELATED"/>
    <property type="match status" value="1"/>
</dbReference>
<dbReference type="Gene3D" id="1.10.510.10">
    <property type="entry name" value="Transferase(Phosphotransferase) domain 1"/>
    <property type="match status" value="1"/>
</dbReference>
<dbReference type="STRING" id="930990.A0A067N663"/>
<evidence type="ECO:0000313" key="3">
    <source>
        <dbReference type="Proteomes" id="UP000027195"/>
    </source>
</evidence>
<dbReference type="SUPFAM" id="SSF56112">
    <property type="entry name" value="Protein kinase-like (PK-like)"/>
    <property type="match status" value="1"/>
</dbReference>
<reference evidence="3" key="1">
    <citation type="journal article" date="2014" name="Proc. Natl. Acad. Sci. U.S.A.">
        <title>Extensive sampling of basidiomycete genomes demonstrates inadequacy of the white-rot/brown-rot paradigm for wood decay fungi.</title>
        <authorList>
            <person name="Riley R."/>
            <person name="Salamov A.A."/>
            <person name="Brown D.W."/>
            <person name="Nagy L.G."/>
            <person name="Floudas D."/>
            <person name="Held B.W."/>
            <person name="Levasseur A."/>
            <person name="Lombard V."/>
            <person name="Morin E."/>
            <person name="Otillar R."/>
            <person name="Lindquist E.A."/>
            <person name="Sun H."/>
            <person name="LaButti K.M."/>
            <person name="Schmutz J."/>
            <person name="Jabbour D."/>
            <person name="Luo H."/>
            <person name="Baker S.E."/>
            <person name="Pisabarro A.G."/>
            <person name="Walton J.D."/>
            <person name="Blanchette R.A."/>
            <person name="Henrissat B."/>
            <person name="Martin F."/>
            <person name="Cullen D."/>
            <person name="Hibbett D.S."/>
            <person name="Grigoriev I.V."/>
        </authorList>
    </citation>
    <scope>NUCLEOTIDE SEQUENCE [LARGE SCALE GENOMIC DNA]</scope>
    <source>
        <strain evidence="3">FD-172 SS1</strain>
    </source>
</reference>
<dbReference type="PROSITE" id="PS00108">
    <property type="entry name" value="PROTEIN_KINASE_ST"/>
    <property type="match status" value="1"/>
</dbReference>
<dbReference type="SMART" id="SM00220">
    <property type="entry name" value="S_TKc"/>
    <property type="match status" value="1"/>
</dbReference>
<evidence type="ECO:0000259" key="1">
    <source>
        <dbReference type="PROSITE" id="PS50011"/>
    </source>
</evidence>